<dbReference type="Proteomes" id="UP000321362">
    <property type="component" value="Chromosome"/>
</dbReference>
<dbReference type="AlphaFoldDB" id="A0A5B8VZ44"/>
<dbReference type="OrthoDB" id="796083at2"/>
<keyword evidence="2" id="KW-1185">Reference proteome</keyword>
<name>A0A5B8VZ44_9SPHI</name>
<reference evidence="1 2" key="1">
    <citation type="journal article" date="2013" name="J. Microbiol.">
        <title>Mucilaginibacter ginsenosidivorax sp. nov., with ginsenoside converting activity isolated from sediment.</title>
        <authorList>
            <person name="Kim J.K."/>
            <person name="Choi T.E."/>
            <person name="Liu Q.M."/>
            <person name="Park H.Y."/>
            <person name="Yi T.H."/>
            <person name="Yoon M.H."/>
            <person name="Kim S.C."/>
            <person name="Im W.T."/>
        </authorList>
    </citation>
    <scope>NUCLEOTIDE SEQUENCE [LARGE SCALE GENOMIC DNA]</scope>
    <source>
        <strain evidence="1 2">KHI28</strain>
    </source>
</reference>
<evidence type="ECO:0000313" key="1">
    <source>
        <dbReference type="EMBL" id="QEC75885.1"/>
    </source>
</evidence>
<accession>A0A5B8VZ44</accession>
<proteinExistence type="predicted"/>
<dbReference type="RefSeq" id="WP_147053071.1">
    <property type="nucleotide sequence ID" value="NZ_CP042437.1"/>
</dbReference>
<dbReference type="KEGG" id="mgk:FSB76_07965"/>
<dbReference type="EMBL" id="CP042437">
    <property type="protein sequence ID" value="QEC75885.1"/>
    <property type="molecule type" value="Genomic_DNA"/>
</dbReference>
<gene>
    <name evidence="1" type="ORF">FSB76_07965</name>
</gene>
<evidence type="ECO:0000313" key="2">
    <source>
        <dbReference type="Proteomes" id="UP000321362"/>
    </source>
</evidence>
<sequence length="218" mass="25275">MPQHAKNKIVPKHDGEKLEIYTVRDWKEYVGESLLIVFSVFLGLFLTEFINSRHEKKETQELVNNIRAELIKNKQFTVEQYAYDQKVLKSIDSALVDPKLQARMVANDEFHLNYIAPAGVLYRYLDNVAWDVAKGHNILSKITFKQAALLTRIYDEQARIMKVEDEVAKVMFDPQARKTPNAHATLMLIKDNYHAWAVDRAPGLLKQYDEAIELLKED</sequence>
<protein>
    <submittedName>
        <fullName evidence="1">Uncharacterized protein</fullName>
    </submittedName>
</protein>
<organism evidence="1 2">
    <name type="scientific">Mucilaginibacter ginsenosidivorax</name>
    <dbReference type="NCBI Taxonomy" id="862126"/>
    <lineage>
        <taxon>Bacteria</taxon>
        <taxon>Pseudomonadati</taxon>
        <taxon>Bacteroidota</taxon>
        <taxon>Sphingobacteriia</taxon>
        <taxon>Sphingobacteriales</taxon>
        <taxon>Sphingobacteriaceae</taxon>
        <taxon>Mucilaginibacter</taxon>
    </lineage>
</organism>